<evidence type="ECO:0000259" key="5">
    <source>
        <dbReference type="Pfam" id="PF01850"/>
    </source>
</evidence>
<accession>A0A4R9B614</accession>
<name>A0A4R9B614_9MICO</name>
<keyword evidence="2" id="KW-0479">Metal-binding</keyword>
<dbReference type="Gene3D" id="3.40.50.1010">
    <property type="entry name" value="5'-nuclease"/>
    <property type="match status" value="1"/>
</dbReference>
<dbReference type="CDD" id="cd09874">
    <property type="entry name" value="PIN_MT3492-like"/>
    <property type="match status" value="1"/>
</dbReference>
<comment type="caution">
    <text evidence="6">The sequence shown here is derived from an EMBL/GenBank/DDBJ whole genome shotgun (WGS) entry which is preliminary data.</text>
</comment>
<keyword evidence="7" id="KW-1185">Reference proteome</keyword>
<evidence type="ECO:0000256" key="2">
    <source>
        <dbReference type="ARBA" id="ARBA00022723"/>
    </source>
</evidence>
<dbReference type="Pfam" id="PF01850">
    <property type="entry name" value="PIN"/>
    <property type="match status" value="1"/>
</dbReference>
<dbReference type="SUPFAM" id="SSF88723">
    <property type="entry name" value="PIN domain-like"/>
    <property type="match status" value="1"/>
</dbReference>
<keyword evidence="3" id="KW-0378">Hydrolase</keyword>
<evidence type="ECO:0000256" key="1">
    <source>
        <dbReference type="ARBA" id="ARBA00022722"/>
    </source>
</evidence>
<keyword evidence="4" id="KW-0460">Magnesium</keyword>
<gene>
    <name evidence="6" type="ORF">E3T48_12160</name>
</gene>
<dbReference type="InterPro" id="IPR002716">
    <property type="entry name" value="PIN_dom"/>
</dbReference>
<dbReference type="GO" id="GO:0004518">
    <property type="term" value="F:nuclease activity"/>
    <property type="evidence" value="ECO:0007669"/>
    <property type="project" value="UniProtKB-KW"/>
</dbReference>
<dbReference type="Proteomes" id="UP000298313">
    <property type="component" value="Unassembled WGS sequence"/>
</dbReference>
<feature type="domain" description="PIN" evidence="5">
    <location>
        <begin position="4"/>
        <end position="117"/>
    </location>
</feature>
<dbReference type="AlphaFoldDB" id="A0A4R9B614"/>
<dbReference type="OrthoDB" id="1525146at2"/>
<proteinExistence type="predicted"/>
<evidence type="ECO:0000256" key="4">
    <source>
        <dbReference type="ARBA" id="ARBA00022842"/>
    </source>
</evidence>
<dbReference type="EMBL" id="SOHH01000085">
    <property type="protein sequence ID" value="TFD75045.1"/>
    <property type="molecule type" value="Genomic_DNA"/>
</dbReference>
<dbReference type="RefSeq" id="WP_134524314.1">
    <property type="nucleotide sequence ID" value="NZ_SOHH01000085.1"/>
</dbReference>
<evidence type="ECO:0000256" key="3">
    <source>
        <dbReference type="ARBA" id="ARBA00022801"/>
    </source>
</evidence>
<protein>
    <submittedName>
        <fullName evidence="6">PIN domain-containing protein</fullName>
    </submittedName>
</protein>
<keyword evidence="1" id="KW-0540">Nuclease</keyword>
<evidence type="ECO:0000313" key="6">
    <source>
        <dbReference type="EMBL" id="TFD75045.1"/>
    </source>
</evidence>
<dbReference type="GO" id="GO:0046872">
    <property type="term" value="F:metal ion binding"/>
    <property type="evidence" value="ECO:0007669"/>
    <property type="project" value="UniProtKB-KW"/>
</dbReference>
<organism evidence="6 7">
    <name type="scientific">Cryobacterium fucosi</name>
    <dbReference type="NCBI Taxonomy" id="1259157"/>
    <lineage>
        <taxon>Bacteria</taxon>
        <taxon>Bacillati</taxon>
        <taxon>Actinomycetota</taxon>
        <taxon>Actinomycetes</taxon>
        <taxon>Micrococcales</taxon>
        <taxon>Microbacteriaceae</taxon>
        <taxon>Cryobacterium</taxon>
    </lineage>
</organism>
<sequence>MIAYLDTSAAGKLLADEPESGALRAHLDDLIGRMDTEIVSALLVETELRRMATRVGIPQAAASDVLIRLAMIEMDRNLFREAGTLPGSTLRSLDALHIAAALQAGADEYISYDPRQLQGAEAVGLRVRSPGRSRE</sequence>
<dbReference type="InterPro" id="IPR029060">
    <property type="entry name" value="PIN-like_dom_sf"/>
</dbReference>
<evidence type="ECO:0000313" key="7">
    <source>
        <dbReference type="Proteomes" id="UP000298313"/>
    </source>
</evidence>
<reference evidence="6 7" key="1">
    <citation type="submission" date="2019-03" db="EMBL/GenBank/DDBJ databases">
        <title>Genomics of glacier-inhabiting Cryobacterium strains.</title>
        <authorList>
            <person name="Liu Q."/>
            <person name="Xin Y.-H."/>
        </authorList>
    </citation>
    <scope>NUCLEOTIDE SEQUENCE [LARGE SCALE GENOMIC DNA]</scope>
    <source>
        <strain evidence="6 7">Hh4</strain>
    </source>
</reference>
<dbReference type="GO" id="GO:0016787">
    <property type="term" value="F:hydrolase activity"/>
    <property type="evidence" value="ECO:0007669"/>
    <property type="project" value="UniProtKB-KW"/>
</dbReference>